<evidence type="ECO:0000313" key="2">
    <source>
        <dbReference type="Proteomes" id="UP000198598"/>
    </source>
</evidence>
<protein>
    <recommendedName>
        <fullName evidence="3">Outer membrane protein beta-barrel domain-containing protein</fullName>
    </recommendedName>
</protein>
<dbReference type="EMBL" id="FOLQ01000006">
    <property type="protein sequence ID" value="SFD70405.1"/>
    <property type="molecule type" value="Genomic_DNA"/>
</dbReference>
<proteinExistence type="predicted"/>
<dbReference type="STRING" id="662367.SAMN05216167_106280"/>
<gene>
    <name evidence="1" type="ORF">SAMN05216167_106280</name>
</gene>
<evidence type="ECO:0008006" key="3">
    <source>
        <dbReference type="Google" id="ProtNLM"/>
    </source>
</evidence>
<reference evidence="1 2" key="1">
    <citation type="submission" date="2016-10" db="EMBL/GenBank/DDBJ databases">
        <authorList>
            <person name="de Groot N.N."/>
        </authorList>
    </citation>
    <scope>NUCLEOTIDE SEQUENCE [LARGE SCALE GENOMIC DNA]</scope>
    <source>
        <strain evidence="1 2">DSM 26130</strain>
    </source>
</reference>
<organism evidence="1 2">
    <name type="scientific">Spirosoma endophyticum</name>
    <dbReference type="NCBI Taxonomy" id="662367"/>
    <lineage>
        <taxon>Bacteria</taxon>
        <taxon>Pseudomonadati</taxon>
        <taxon>Bacteroidota</taxon>
        <taxon>Cytophagia</taxon>
        <taxon>Cytophagales</taxon>
        <taxon>Cytophagaceae</taxon>
        <taxon>Spirosoma</taxon>
    </lineage>
</organism>
<accession>A0A1I1UIJ3</accession>
<dbReference type="AlphaFoldDB" id="A0A1I1UIJ3"/>
<dbReference type="OrthoDB" id="1523667at2"/>
<keyword evidence="2" id="KW-1185">Reference proteome</keyword>
<sequence>MRTIYGLIGLVLSGMLFSMQDSIAQRVTQKADADEENYKTVTTFGLTTNTNSGIIGGLSFRQSKLLSGTLFGMPQARYLSVELVNVKHPKELPSSLNSYGSRFVEGKENYLFVLRPQYGREVRLFQRNGDEGIAVSGILAGGPSLGIIKPYYLEVSYGNFTRTVPASQVNGFTTPTGETVTGAGGFFQGIGESKLTVGLNVKAALSFELSAFRTNTTGIEIGFLAEAFPNKVVIIPNTDPTGKREDGNRSFFTSGYIILFFGSKK</sequence>
<name>A0A1I1UIJ3_9BACT</name>
<dbReference type="Proteomes" id="UP000198598">
    <property type="component" value="Unassembled WGS sequence"/>
</dbReference>
<dbReference type="RefSeq" id="WP_093828584.1">
    <property type="nucleotide sequence ID" value="NZ_FOLQ01000006.1"/>
</dbReference>
<evidence type="ECO:0000313" key="1">
    <source>
        <dbReference type="EMBL" id="SFD70405.1"/>
    </source>
</evidence>